<evidence type="ECO:0000313" key="10">
    <source>
        <dbReference type="EMBL" id="KXN66896.1"/>
    </source>
</evidence>
<dbReference type="PROSITE" id="PS50067">
    <property type="entry name" value="KINESIN_MOTOR_2"/>
    <property type="match status" value="1"/>
</dbReference>
<organism evidence="10 11">
    <name type="scientific">Conidiobolus coronatus (strain ATCC 28846 / CBS 209.66 / NRRL 28638)</name>
    <name type="common">Delacroixia coronata</name>
    <dbReference type="NCBI Taxonomy" id="796925"/>
    <lineage>
        <taxon>Eukaryota</taxon>
        <taxon>Fungi</taxon>
        <taxon>Fungi incertae sedis</taxon>
        <taxon>Zoopagomycota</taxon>
        <taxon>Entomophthoromycotina</taxon>
        <taxon>Entomophthoromycetes</taxon>
        <taxon>Entomophthorales</taxon>
        <taxon>Ancylistaceae</taxon>
        <taxon>Conidiobolus</taxon>
    </lineage>
</organism>
<dbReference type="AlphaFoldDB" id="A0A137NVU6"/>
<feature type="compositionally biased region" description="Low complexity" evidence="8">
    <location>
        <begin position="28"/>
        <end position="38"/>
    </location>
</feature>
<dbReference type="OrthoDB" id="3176171at2759"/>
<evidence type="ECO:0000256" key="5">
    <source>
        <dbReference type="ARBA" id="ARBA00023054"/>
    </source>
</evidence>
<evidence type="ECO:0000256" key="2">
    <source>
        <dbReference type="ARBA" id="ARBA00022490"/>
    </source>
</evidence>
<keyword evidence="7" id="KW-0493">Microtubule</keyword>
<keyword evidence="5" id="KW-0175">Coiled coil</keyword>
<dbReference type="OMA" id="CNANRMI"/>
<proteinExistence type="inferred from homology"/>
<feature type="compositionally biased region" description="Basic residues" evidence="8">
    <location>
        <begin position="1"/>
        <end position="10"/>
    </location>
</feature>
<accession>A0A137NVU6</accession>
<dbReference type="Proteomes" id="UP000070444">
    <property type="component" value="Unassembled WGS sequence"/>
</dbReference>
<keyword evidence="3 6" id="KW-0547">Nucleotide-binding</keyword>
<evidence type="ECO:0000256" key="6">
    <source>
        <dbReference type="PROSITE-ProRule" id="PRU00283"/>
    </source>
</evidence>
<feature type="compositionally biased region" description="Polar residues" evidence="8">
    <location>
        <begin position="18"/>
        <end position="27"/>
    </location>
</feature>
<dbReference type="Pfam" id="PF00225">
    <property type="entry name" value="Kinesin"/>
    <property type="match status" value="1"/>
</dbReference>
<dbReference type="GO" id="GO:0051231">
    <property type="term" value="P:spindle elongation"/>
    <property type="evidence" value="ECO:0007669"/>
    <property type="project" value="TreeGrafter"/>
</dbReference>
<evidence type="ECO:0000313" key="11">
    <source>
        <dbReference type="Proteomes" id="UP000070444"/>
    </source>
</evidence>
<feature type="compositionally biased region" description="Polar residues" evidence="8">
    <location>
        <begin position="512"/>
        <end position="526"/>
    </location>
</feature>
<sequence>MSTSMLKRRSLQGPAPFTFNSPARSLNSVSSSTSAVSTPKLDSEASSSFSVQVAVRIRPSKPGDERPPNGDHSSQPPYIAHYTSNVISLPSLNSTFQYKKLISPETCQADVYTGLVCPLIQKFKSGYNATILAYGQTSSGKTYTMGTGQIKNNESDGIIPRAIGDIFDFEELEGKSQISISYLEIYNDDPIDLLSNNPGSRADIQVFENSKGQITWTGVTLVPVKGLEDVLRLLDQGSLHRRTGHTAMNSNSSRSHAIFTVYLKRDYIGDNGMSNSIQSKFHFVDLAGSERLKRTGASGDRAKEGISINGGLLALGNVIAALGKANGRSAHIPYRDSKLTRLLQDSIGGNSHTLMIACISPAYSDLAETLTTLQYANRAQRIKSKVVKNLTQMDDVDSLKLRIKSLETELELMKQNLIAPPVPTTPTSAADPHQNTYPKVIEFLLSRVDNLTHDLHNSRVQYHKMHKKYTHLIDKIKRNGTTETDLSMISFTFSTLSPTGMNFNSLDIYNPMSPTSLNPPQDNHINLSDTSSSTRSLSPGPPMARPKANTISVPRISLENSNDKATELERDQLKAENLELSRQMSN</sequence>
<dbReference type="SUPFAM" id="SSF52540">
    <property type="entry name" value="P-loop containing nucleoside triphosphate hydrolases"/>
    <property type="match status" value="1"/>
</dbReference>
<dbReference type="GO" id="GO:0005524">
    <property type="term" value="F:ATP binding"/>
    <property type="evidence" value="ECO:0007669"/>
    <property type="project" value="UniProtKB-UniRule"/>
</dbReference>
<dbReference type="GO" id="GO:0005875">
    <property type="term" value="C:microtubule associated complex"/>
    <property type="evidence" value="ECO:0007669"/>
    <property type="project" value="TreeGrafter"/>
</dbReference>
<comment type="subcellular location">
    <subcellularLocation>
        <location evidence="1">Cytoplasm</location>
    </subcellularLocation>
</comment>
<evidence type="ECO:0000256" key="4">
    <source>
        <dbReference type="ARBA" id="ARBA00022840"/>
    </source>
</evidence>
<dbReference type="InterPro" id="IPR027640">
    <property type="entry name" value="Kinesin-like_fam"/>
</dbReference>
<dbReference type="EMBL" id="KQ964679">
    <property type="protein sequence ID" value="KXN66896.1"/>
    <property type="molecule type" value="Genomic_DNA"/>
</dbReference>
<dbReference type="GO" id="GO:0005874">
    <property type="term" value="C:microtubule"/>
    <property type="evidence" value="ECO:0007669"/>
    <property type="project" value="UniProtKB-KW"/>
</dbReference>
<dbReference type="PANTHER" id="PTHR47969">
    <property type="entry name" value="CHROMOSOME-ASSOCIATED KINESIN KIF4A-RELATED"/>
    <property type="match status" value="1"/>
</dbReference>
<keyword evidence="2" id="KW-0963">Cytoplasm</keyword>
<dbReference type="GO" id="GO:0007018">
    <property type="term" value="P:microtubule-based movement"/>
    <property type="evidence" value="ECO:0007669"/>
    <property type="project" value="InterPro"/>
</dbReference>
<reference evidence="10 11" key="1">
    <citation type="journal article" date="2015" name="Genome Biol. Evol.">
        <title>Phylogenomic analyses indicate that early fungi evolved digesting cell walls of algal ancestors of land plants.</title>
        <authorList>
            <person name="Chang Y."/>
            <person name="Wang S."/>
            <person name="Sekimoto S."/>
            <person name="Aerts A.L."/>
            <person name="Choi C."/>
            <person name="Clum A."/>
            <person name="LaButti K.M."/>
            <person name="Lindquist E.A."/>
            <person name="Yee Ngan C."/>
            <person name="Ohm R.A."/>
            <person name="Salamov A.A."/>
            <person name="Grigoriev I.V."/>
            <person name="Spatafora J.W."/>
            <person name="Berbee M.L."/>
        </authorList>
    </citation>
    <scope>NUCLEOTIDE SEQUENCE [LARGE SCALE GENOMIC DNA]</scope>
    <source>
        <strain evidence="10 11">NRRL 28638</strain>
    </source>
</reference>
<evidence type="ECO:0000259" key="9">
    <source>
        <dbReference type="PROSITE" id="PS50067"/>
    </source>
</evidence>
<dbReference type="InterPro" id="IPR019821">
    <property type="entry name" value="Kinesin_motor_CS"/>
</dbReference>
<evidence type="ECO:0000256" key="3">
    <source>
        <dbReference type="ARBA" id="ARBA00022741"/>
    </source>
</evidence>
<dbReference type="GO" id="GO:0003777">
    <property type="term" value="F:microtubule motor activity"/>
    <property type="evidence" value="ECO:0007669"/>
    <property type="project" value="InterPro"/>
</dbReference>
<keyword evidence="11" id="KW-1185">Reference proteome</keyword>
<dbReference type="GO" id="GO:0005737">
    <property type="term" value="C:cytoplasm"/>
    <property type="evidence" value="ECO:0007669"/>
    <property type="project" value="UniProtKB-SubCell"/>
</dbReference>
<feature type="region of interest" description="Disordered" evidence="8">
    <location>
        <begin position="512"/>
        <end position="586"/>
    </location>
</feature>
<dbReference type="GO" id="GO:0007052">
    <property type="term" value="P:mitotic spindle organization"/>
    <property type="evidence" value="ECO:0007669"/>
    <property type="project" value="TreeGrafter"/>
</dbReference>
<dbReference type="GO" id="GO:0008017">
    <property type="term" value="F:microtubule binding"/>
    <property type="evidence" value="ECO:0007669"/>
    <property type="project" value="InterPro"/>
</dbReference>
<name>A0A137NVU6_CONC2</name>
<dbReference type="InterPro" id="IPR001752">
    <property type="entry name" value="Kinesin_motor_dom"/>
</dbReference>
<dbReference type="PROSITE" id="PS00411">
    <property type="entry name" value="KINESIN_MOTOR_1"/>
    <property type="match status" value="1"/>
</dbReference>
<evidence type="ECO:0000256" key="7">
    <source>
        <dbReference type="RuleBase" id="RU000394"/>
    </source>
</evidence>
<feature type="compositionally biased region" description="Low complexity" evidence="8">
    <location>
        <begin position="527"/>
        <end position="538"/>
    </location>
</feature>
<comment type="similarity">
    <text evidence="6 7">Belongs to the TRAFAC class myosin-kinesin ATPase superfamily. Kinesin family.</text>
</comment>
<dbReference type="PANTHER" id="PTHR47969:SF15">
    <property type="entry name" value="CHROMOSOME-ASSOCIATED KINESIN KIF4A-RELATED"/>
    <property type="match status" value="1"/>
</dbReference>
<dbReference type="InterPro" id="IPR036961">
    <property type="entry name" value="Kinesin_motor_dom_sf"/>
</dbReference>
<feature type="region of interest" description="Disordered" evidence="8">
    <location>
        <begin position="1"/>
        <end position="77"/>
    </location>
</feature>
<keyword evidence="6 7" id="KW-0505">Motor protein</keyword>
<dbReference type="Gene3D" id="3.40.850.10">
    <property type="entry name" value="Kinesin motor domain"/>
    <property type="match status" value="1"/>
</dbReference>
<evidence type="ECO:0000256" key="8">
    <source>
        <dbReference type="SAM" id="MobiDB-lite"/>
    </source>
</evidence>
<dbReference type="PRINTS" id="PR00380">
    <property type="entry name" value="KINESINHEAVY"/>
</dbReference>
<dbReference type="STRING" id="796925.A0A137NVU6"/>
<feature type="compositionally biased region" description="Basic and acidic residues" evidence="8">
    <location>
        <begin position="561"/>
        <end position="579"/>
    </location>
</feature>
<dbReference type="InterPro" id="IPR027417">
    <property type="entry name" value="P-loop_NTPase"/>
</dbReference>
<feature type="domain" description="Kinesin motor" evidence="9">
    <location>
        <begin position="50"/>
        <end position="382"/>
    </location>
</feature>
<dbReference type="SMART" id="SM00129">
    <property type="entry name" value="KISc"/>
    <property type="match status" value="1"/>
</dbReference>
<gene>
    <name evidence="10" type="ORF">CONCODRAFT_80360</name>
</gene>
<protein>
    <recommendedName>
        <fullName evidence="7">Kinesin-like protein</fullName>
    </recommendedName>
</protein>
<keyword evidence="4 6" id="KW-0067">ATP-binding</keyword>
<evidence type="ECO:0000256" key="1">
    <source>
        <dbReference type="ARBA" id="ARBA00004496"/>
    </source>
</evidence>
<feature type="binding site" evidence="6">
    <location>
        <begin position="135"/>
        <end position="142"/>
    </location>
    <ligand>
        <name>ATP</name>
        <dbReference type="ChEBI" id="CHEBI:30616"/>
    </ligand>
</feature>